<organism evidence="4 5">
    <name type="scientific">Coemansia brasiliensis</name>
    <dbReference type="NCBI Taxonomy" id="2650707"/>
    <lineage>
        <taxon>Eukaryota</taxon>
        <taxon>Fungi</taxon>
        <taxon>Fungi incertae sedis</taxon>
        <taxon>Zoopagomycota</taxon>
        <taxon>Kickxellomycotina</taxon>
        <taxon>Kickxellomycetes</taxon>
        <taxon>Kickxellales</taxon>
        <taxon>Kickxellaceae</taxon>
        <taxon>Coemansia</taxon>
    </lineage>
</organism>
<reference evidence="4" key="1">
    <citation type="submission" date="2022-07" db="EMBL/GenBank/DDBJ databases">
        <title>Phylogenomic reconstructions and comparative analyses of Kickxellomycotina fungi.</title>
        <authorList>
            <person name="Reynolds N.K."/>
            <person name="Stajich J.E."/>
            <person name="Barry K."/>
            <person name="Grigoriev I.V."/>
            <person name="Crous P."/>
            <person name="Smith M.E."/>
        </authorList>
    </citation>
    <scope>NUCLEOTIDE SEQUENCE</scope>
    <source>
        <strain evidence="4">NRRL 1566</strain>
    </source>
</reference>
<dbReference type="Pfam" id="PF07973">
    <property type="entry name" value="tRNA_SAD"/>
    <property type="match status" value="1"/>
</dbReference>
<proteinExistence type="inferred from homology"/>
<comment type="similarity">
    <text evidence="2">Belongs to the class-II aminoacyl-tRNA synthetase family. Alax-L subfamily.</text>
</comment>
<dbReference type="GO" id="GO:0006419">
    <property type="term" value="P:alanyl-tRNA aminoacylation"/>
    <property type="evidence" value="ECO:0007669"/>
    <property type="project" value="InterPro"/>
</dbReference>
<dbReference type="PANTHER" id="PTHR43462">
    <property type="entry name" value="ALANYL-TRNA EDITING PROTEIN"/>
    <property type="match status" value="1"/>
</dbReference>
<dbReference type="OrthoDB" id="288942at2759"/>
<dbReference type="Gene3D" id="3.30.980.10">
    <property type="entry name" value="Threonyl-trna Synthetase, Chain A, domain 2"/>
    <property type="match status" value="1"/>
</dbReference>
<dbReference type="Gene3D" id="2.40.30.130">
    <property type="match status" value="1"/>
</dbReference>
<name>A0A9W8IGP5_9FUNG</name>
<dbReference type="InterPro" id="IPR018163">
    <property type="entry name" value="Thr/Ala-tRNA-synth_IIc_edit"/>
</dbReference>
<sequence length="239" mass="26878">MATELLYFKDTYQFKGQSRVVEVIDSRNLVEDTPLNKTLKKHQHVVVLDSTLFYPQGGGQPTDVGQIVGPQGQMQVKHVVLYNDKVYHLGEIEGALNEQEQVEMHVDEQVRLRNARCHSAGHVIFSIVKKHWSDRMTERKGHHFSDGAYVEFEGLLPEEQTKESLEKLVNGVVDMDCLVLATSSMVDGKEKRVIQVDGFEPNACGGTHVQSTKELGKVTIRKIARKAAQNFTKISYVTA</sequence>
<dbReference type="InterPro" id="IPR051335">
    <property type="entry name" value="Alanyl-tRNA_Editing_Enzymes"/>
</dbReference>
<dbReference type="Proteomes" id="UP001139887">
    <property type="component" value="Unassembled WGS sequence"/>
</dbReference>
<dbReference type="SMART" id="SM00863">
    <property type="entry name" value="tRNA_SAD"/>
    <property type="match status" value="1"/>
</dbReference>
<evidence type="ECO:0000313" key="4">
    <source>
        <dbReference type="EMBL" id="KAJ2850253.1"/>
    </source>
</evidence>
<feature type="domain" description="Threonyl/alanyl tRNA synthetase SAD" evidence="3">
    <location>
        <begin position="191"/>
        <end position="235"/>
    </location>
</feature>
<evidence type="ECO:0000256" key="1">
    <source>
        <dbReference type="ARBA" id="ARBA00001947"/>
    </source>
</evidence>
<evidence type="ECO:0000256" key="2">
    <source>
        <dbReference type="ARBA" id="ARBA00008429"/>
    </source>
</evidence>
<dbReference type="SUPFAM" id="SSF50447">
    <property type="entry name" value="Translation proteins"/>
    <property type="match status" value="1"/>
</dbReference>
<dbReference type="InterPro" id="IPR009000">
    <property type="entry name" value="Transl_B-barrel_sf"/>
</dbReference>
<gene>
    <name evidence="4" type="ORF">IWW36_002049</name>
</gene>
<keyword evidence="5" id="KW-1185">Reference proteome</keyword>
<dbReference type="GO" id="GO:0005524">
    <property type="term" value="F:ATP binding"/>
    <property type="evidence" value="ECO:0007669"/>
    <property type="project" value="InterPro"/>
</dbReference>
<dbReference type="InterPro" id="IPR012947">
    <property type="entry name" value="tRNA_SAD"/>
</dbReference>
<evidence type="ECO:0000313" key="5">
    <source>
        <dbReference type="Proteomes" id="UP001139887"/>
    </source>
</evidence>
<dbReference type="InterPro" id="IPR018164">
    <property type="entry name" value="Ala-tRNA-synth_IIc_N"/>
</dbReference>
<dbReference type="Pfam" id="PF01411">
    <property type="entry name" value="tRNA-synt_2c"/>
    <property type="match status" value="1"/>
</dbReference>
<dbReference type="SUPFAM" id="SSF55186">
    <property type="entry name" value="ThrRS/AlaRS common domain"/>
    <property type="match status" value="1"/>
</dbReference>
<dbReference type="AlphaFoldDB" id="A0A9W8IGP5"/>
<evidence type="ECO:0000259" key="3">
    <source>
        <dbReference type="SMART" id="SM00863"/>
    </source>
</evidence>
<comment type="caution">
    <text evidence="4">The sequence shown here is derived from an EMBL/GenBank/DDBJ whole genome shotgun (WGS) entry which is preliminary data.</text>
</comment>
<protein>
    <recommendedName>
        <fullName evidence="3">Threonyl/alanyl tRNA synthetase SAD domain-containing protein</fullName>
    </recommendedName>
</protein>
<dbReference type="EMBL" id="JANBUW010000038">
    <property type="protein sequence ID" value="KAJ2850253.1"/>
    <property type="molecule type" value="Genomic_DNA"/>
</dbReference>
<comment type="cofactor">
    <cofactor evidence="1">
        <name>Zn(2+)</name>
        <dbReference type="ChEBI" id="CHEBI:29105"/>
    </cofactor>
</comment>
<accession>A0A9W8IGP5</accession>
<dbReference type="GO" id="GO:0004813">
    <property type="term" value="F:alanine-tRNA ligase activity"/>
    <property type="evidence" value="ECO:0007669"/>
    <property type="project" value="InterPro"/>
</dbReference>
<dbReference type="PANTHER" id="PTHR43462:SF2">
    <property type="entry name" value="THREONYL AND ALANYL TRNA SYNTHETASE SECOND ADDITIONAL DOMAIN-CONTAINING PROTEIN"/>
    <property type="match status" value="1"/>
</dbReference>